<dbReference type="GO" id="GO:0008168">
    <property type="term" value="F:methyltransferase activity"/>
    <property type="evidence" value="ECO:0007669"/>
    <property type="project" value="UniProtKB-KW"/>
</dbReference>
<evidence type="ECO:0000259" key="1">
    <source>
        <dbReference type="Pfam" id="PF13649"/>
    </source>
</evidence>
<evidence type="ECO:0000313" key="3">
    <source>
        <dbReference type="Proteomes" id="UP000037020"/>
    </source>
</evidence>
<keyword evidence="2" id="KW-0808">Transferase</keyword>
<accession>A0ABR5IUK6</accession>
<keyword evidence="2" id="KW-0489">Methyltransferase</keyword>
<dbReference type="Gene3D" id="3.40.50.150">
    <property type="entry name" value="Vaccinia Virus protein VP39"/>
    <property type="match status" value="1"/>
</dbReference>
<name>A0ABR5IUK6_9ACTN</name>
<keyword evidence="3" id="KW-1185">Reference proteome</keyword>
<dbReference type="Proteomes" id="UP000037020">
    <property type="component" value="Unassembled WGS sequence"/>
</dbReference>
<dbReference type="InterPro" id="IPR029063">
    <property type="entry name" value="SAM-dependent_MTases_sf"/>
</dbReference>
<proteinExistence type="predicted"/>
<feature type="domain" description="Methyltransferase" evidence="1">
    <location>
        <begin position="50"/>
        <end position="136"/>
    </location>
</feature>
<feature type="non-terminal residue" evidence="2">
    <location>
        <position position="169"/>
    </location>
</feature>
<dbReference type="GO" id="GO:0032259">
    <property type="term" value="P:methylation"/>
    <property type="evidence" value="ECO:0007669"/>
    <property type="project" value="UniProtKB-KW"/>
</dbReference>
<dbReference type="InterPro" id="IPR041698">
    <property type="entry name" value="Methyltransf_25"/>
</dbReference>
<gene>
    <name evidence="2" type="ORF">ADK38_40135</name>
</gene>
<comment type="caution">
    <text evidence="2">The sequence shown here is derived from an EMBL/GenBank/DDBJ whole genome shotgun (WGS) entry which is preliminary data.</text>
</comment>
<evidence type="ECO:0000313" key="2">
    <source>
        <dbReference type="EMBL" id="KOG74752.1"/>
    </source>
</evidence>
<dbReference type="EMBL" id="LGUT01003822">
    <property type="protein sequence ID" value="KOG74752.1"/>
    <property type="molecule type" value="Genomic_DNA"/>
</dbReference>
<dbReference type="SUPFAM" id="SSF53335">
    <property type="entry name" value="S-adenosyl-L-methionine-dependent methyltransferases"/>
    <property type="match status" value="1"/>
</dbReference>
<dbReference type="Pfam" id="PF13649">
    <property type="entry name" value="Methyltransf_25"/>
    <property type="match status" value="1"/>
</dbReference>
<protein>
    <submittedName>
        <fullName evidence="2">Methyltransferase</fullName>
    </submittedName>
</protein>
<organism evidence="2 3">
    <name type="scientific">Streptomyces varsoviensis</name>
    <dbReference type="NCBI Taxonomy" id="67373"/>
    <lineage>
        <taxon>Bacteria</taxon>
        <taxon>Bacillati</taxon>
        <taxon>Actinomycetota</taxon>
        <taxon>Actinomycetes</taxon>
        <taxon>Kitasatosporales</taxon>
        <taxon>Streptomycetaceae</taxon>
        <taxon>Streptomyces</taxon>
    </lineage>
</organism>
<sequence length="169" mass="17955">MSEYQRAGSAGAGPGAITPDGCAVEMYARMEADGEQHIVAGAMRAGARTILELGAGAGRVTHALLDLGFEVVAVDESPEMLAEIRGARTVRATIEGLDLGERFDAVLLASYLINTAEPAVRAELLRTCRRHVKDDGCVLIQREGAGWNDPANVPREHRRGPLLIRVAAA</sequence>
<dbReference type="CDD" id="cd02440">
    <property type="entry name" value="AdoMet_MTases"/>
    <property type="match status" value="1"/>
</dbReference>
<reference evidence="2 3" key="1">
    <citation type="submission" date="2015-07" db="EMBL/GenBank/DDBJ databases">
        <authorList>
            <person name="Ju K.-S."/>
            <person name="Doroghazi J.R."/>
            <person name="Metcalf W.W."/>
        </authorList>
    </citation>
    <scope>NUCLEOTIDE SEQUENCE [LARGE SCALE GENOMIC DNA]</scope>
    <source>
        <strain evidence="2 3">NRRL B-3589</strain>
    </source>
</reference>